<evidence type="ECO:0000313" key="5">
    <source>
        <dbReference type="Proteomes" id="UP000516013"/>
    </source>
</evidence>
<reference evidence="4 5" key="1">
    <citation type="submission" date="2020-08" db="EMBL/GenBank/DDBJ databases">
        <title>Complete genome sequence of Raphidiopsis curvispora isolated from drinking water reservoir in South Korea.</title>
        <authorList>
            <person name="Jeong J."/>
        </authorList>
    </citation>
    <scope>NUCLEOTIDE SEQUENCE [LARGE SCALE GENOMIC DNA]</scope>
    <source>
        <strain evidence="4 5">GIHE-G1</strain>
    </source>
</reference>
<dbReference type="PANTHER" id="PTHR33740:SF3">
    <property type="entry name" value="GPI-ANCHORED ADHESIN-LIKE PROTEIN"/>
    <property type="match status" value="1"/>
</dbReference>
<dbReference type="PANTHER" id="PTHR33740">
    <property type="entry name" value="GPI-ANCHORED ADHESIN-LIKE PROTEIN"/>
    <property type="match status" value="1"/>
</dbReference>
<evidence type="ECO:0000256" key="2">
    <source>
        <dbReference type="SAM" id="SignalP"/>
    </source>
</evidence>
<sequence length="467" mass="51414">MVIYKLSTTFISIAVSLFTLTACANAPGAKNWERNLAGDSRLQERSGLFGVPQQQQTSPTPVVGLPSDFPKVIPLYSNAKLIEVELAQNKSQDSTNLANLPDQTQKLTITRWESSDPSNMIASFYASKLQTENWQILQKPGSDGDGIFEARKTDLLLKVTVKPTTVTSTSANQPGSSTELTIEYQLNNNLNNSDLGATITSQPEPSPTITDSTNTTQQSTAQIDYNQNFHPLEFTDLPQVPLEWRKPIEDLGKLGVLSIDNKVLGNNQQTKNYSGQPQKLEPNKIITRREFARWLLTGNNVIYANKQAKKIRLPSPGSQPIFKDVPPTDVDFPFIQGLAEAGLIASPLSGDATELLFRPDAPLTRENLLMWKVPLDTRQSLPNASTEAVKQTWGFQDTAKIDPKALRAVLADFQNGEQSNIRRVFGYTTLFQPKKAVTRGEAALTISYFGSQGEGVSTTEALKLKSE</sequence>
<dbReference type="PROSITE" id="PS51272">
    <property type="entry name" value="SLH"/>
    <property type="match status" value="1"/>
</dbReference>
<evidence type="ECO:0000256" key="1">
    <source>
        <dbReference type="SAM" id="MobiDB-lite"/>
    </source>
</evidence>
<dbReference type="RefSeq" id="WP_187705831.1">
    <property type="nucleotide sequence ID" value="NZ_CP060822.1"/>
</dbReference>
<gene>
    <name evidence="4" type="ORF">IAR63_15025</name>
</gene>
<dbReference type="EMBL" id="CP060822">
    <property type="protein sequence ID" value="QNP29137.1"/>
    <property type="molecule type" value="Genomic_DNA"/>
</dbReference>
<dbReference type="KEGG" id="ccur:IAR63_15025"/>
<name>A0A7H0EZC1_9CYAN</name>
<keyword evidence="2" id="KW-0732">Signal</keyword>
<dbReference type="Proteomes" id="UP000516013">
    <property type="component" value="Chromosome"/>
</dbReference>
<evidence type="ECO:0000313" key="4">
    <source>
        <dbReference type="EMBL" id="QNP29137.1"/>
    </source>
</evidence>
<feature type="region of interest" description="Disordered" evidence="1">
    <location>
        <begin position="195"/>
        <end position="214"/>
    </location>
</feature>
<dbReference type="InterPro" id="IPR001119">
    <property type="entry name" value="SLH_dom"/>
</dbReference>
<feature type="domain" description="SLH" evidence="3">
    <location>
        <begin position="318"/>
        <end position="386"/>
    </location>
</feature>
<dbReference type="AlphaFoldDB" id="A0A7H0EZC1"/>
<organism evidence="4 5">
    <name type="scientific">Cylindrospermopsis curvispora GIHE-G1</name>
    <dbReference type="NCBI Taxonomy" id="2666332"/>
    <lineage>
        <taxon>Bacteria</taxon>
        <taxon>Bacillati</taxon>
        <taxon>Cyanobacteriota</taxon>
        <taxon>Cyanophyceae</taxon>
        <taxon>Nostocales</taxon>
        <taxon>Aphanizomenonaceae</taxon>
        <taxon>Cylindrospermopsis</taxon>
    </lineage>
</organism>
<feature type="chain" id="PRO_5028981860" evidence="2">
    <location>
        <begin position="25"/>
        <end position="467"/>
    </location>
</feature>
<protein>
    <submittedName>
        <fullName evidence="4">S-layer homology domain-containing protein</fullName>
    </submittedName>
</protein>
<proteinExistence type="predicted"/>
<keyword evidence="5" id="KW-1185">Reference proteome</keyword>
<dbReference type="PROSITE" id="PS51257">
    <property type="entry name" value="PROKAR_LIPOPROTEIN"/>
    <property type="match status" value="1"/>
</dbReference>
<feature type="signal peptide" evidence="2">
    <location>
        <begin position="1"/>
        <end position="24"/>
    </location>
</feature>
<accession>A0A7H0EZC1</accession>
<evidence type="ECO:0000259" key="3">
    <source>
        <dbReference type="PROSITE" id="PS51272"/>
    </source>
</evidence>